<keyword evidence="4 9" id="KW-0762">Sugar transport</keyword>
<dbReference type="PANTHER" id="PTHR33799">
    <property type="entry name" value="PTS PERMEASE-RELATED-RELATED"/>
    <property type="match status" value="1"/>
</dbReference>
<keyword evidence="2" id="KW-0813">Transport</keyword>
<proteinExistence type="predicted"/>
<dbReference type="CDD" id="cd00006">
    <property type="entry name" value="PTS_IIA_man"/>
    <property type="match status" value="1"/>
</dbReference>
<keyword evidence="6" id="KW-0598">Phosphotransferase system</keyword>
<evidence type="ECO:0000256" key="7">
    <source>
        <dbReference type="ARBA" id="ARBA00022777"/>
    </source>
</evidence>
<dbReference type="PANTHER" id="PTHR33799:SF1">
    <property type="entry name" value="PTS SYSTEM MANNOSE-SPECIFIC EIIAB COMPONENT-RELATED"/>
    <property type="match status" value="1"/>
</dbReference>
<dbReference type="GO" id="GO:0009401">
    <property type="term" value="P:phosphoenolpyruvate-dependent sugar phosphotransferase system"/>
    <property type="evidence" value="ECO:0007669"/>
    <property type="project" value="UniProtKB-KW"/>
</dbReference>
<reference evidence="9" key="1">
    <citation type="submission" date="2020-07" db="EMBL/GenBank/DDBJ databases">
        <title>Huge and variable diversity of episymbiotic CPR bacteria and DPANN archaea in groundwater ecosystems.</title>
        <authorList>
            <person name="He C.Y."/>
            <person name="Keren R."/>
            <person name="Whittaker M."/>
            <person name="Farag I.F."/>
            <person name="Doudna J."/>
            <person name="Cate J.H.D."/>
            <person name="Banfield J.F."/>
        </authorList>
    </citation>
    <scope>NUCLEOTIDE SEQUENCE</scope>
    <source>
        <strain evidence="9">NC_groundwater_763_Ag_S-0.2um_68_21</strain>
    </source>
</reference>
<dbReference type="Gene3D" id="3.40.50.510">
    <property type="entry name" value="Phosphotransferase system, mannose-type IIA component"/>
    <property type="match status" value="1"/>
</dbReference>
<evidence type="ECO:0000313" key="10">
    <source>
        <dbReference type="Proteomes" id="UP000782312"/>
    </source>
</evidence>
<evidence type="ECO:0000256" key="1">
    <source>
        <dbReference type="ARBA" id="ARBA00004496"/>
    </source>
</evidence>
<evidence type="ECO:0000259" key="8">
    <source>
        <dbReference type="PROSITE" id="PS51096"/>
    </source>
</evidence>
<name>A0A932I1P6_UNCTE</name>
<evidence type="ECO:0000256" key="6">
    <source>
        <dbReference type="ARBA" id="ARBA00022683"/>
    </source>
</evidence>
<evidence type="ECO:0000256" key="4">
    <source>
        <dbReference type="ARBA" id="ARBA00022597"/>
    </source>
</evidence>
<comment type="caution">
    <text evidence="9">The sequence shown here is derived from an EMBL/GenBank/DDBJ whole genome shotgun (WGS) entry which is preliminary data.</text>
</comment>
<evidence type="ECO:0000313" key="9">
    <source>
        <dbReference type="EMBL" id="MBI3129083.1"/>
    </source>
</evidence>
<accession>A0A932I1P6</accession>
<dbReference type="GO" id="GO:0016301">
    <property type="term" value="F:kinase activity"/>
    <property type="evidence" value="ECO:0007669"/>
    <property type="project" value="UniProtKB-KW"/>
</dbReference>
<keyword evidence="3" id="KW-0963">Cytoplasm</keyword>
<evidence type="ECO:0000256" key="2">
    <source>
        <dbReference type="ARBA" id="ARBA00022448"/>
    </source>
</evidence>
<dbReference type="InterPro" id="IPR033887">
    <property type="entry name" value="PTS_IIA_man"/>
</dbReference>
<gene>
    <name evidence="9" type="ORF">HYZ11_15865</name>
</gene>
<dbReference type="InterPro" id="IPR051471">
    <property type="entry name" value="Bacterial_PTS_sugar_comp"/>
</dbReference>
<keyword evidence="7" id="KW-0418">Kinase</keyword>
<evidence type="ECO:0000256" key="3">
    <source>
        <dbReference type="ARBA" id="ARBA00022490"/>
    </source>
</evidence>
<dbReference type="InterPro" id="IPR004701">
    <property type="entry name" value="PTS_EIIA_man-typ"/>
</dbReference>
<dbReference type="PROSITE" id="PS51096">
    <property type="entry name" value="PTS_EIIA_TYPE_4"/>
    <property type="match status" value="1"/>
</dbReference>
<keyword evidence="5" id="KW-0808">Transferase</keyword>
<comment type="subcellular location">
    <subcellularLocation>
        <location evidence="1">Cytoplasm</location>
    </subcellularLocation>
</comment>
<dbReference type="EMBL" id="JACPUR010000038">
    <property type="protein sequence ID" value="MBI3129083.1"/>
    <property type="molecule type" value="Genomic_DNA"/>
</dbReference>
<dbReference type="Pfam" id="PF03610">
    <property type="entry name" value="EIIA-man"/>
    <property type="match status" value="1"/>
</dbReference>
<dbReference type="InterPro" id="IPR036662">
    <property type="entry name" value="PTS_EIIA_man-typ_sf"/>
</dbReference>
<dbReference type="Proteomes" id="UP000782312">
    <property type="component" value="Unassembled WGS sequence"/>
</dbReference>
<protein>
    <submittedName>
        <fullName evidence="9">PTS sugar transporter subunit IIA</fullName>
    </submittedName>
</protein>
<dbReference type="AlphaFoldDB" id="A0A932I1P6"/>
<sequence length="143" mass="15514">MIGLVIVGHGGLPEAMLETASSVLSGATQMRAVCLRPDGDPAFFTEEIERAVREVDSGEGIIVMTDMMGGTPTNAALAMLNRQDVEVVTGVNLPMLLKVPFIKGKTVQEAARFLVEYGRKNLAQPSEMLRSLKREPAQERKES</sequence>
<dbReference type="GO" id="GO:0016020">
    <property type="term" value="C:membrane"/>
    <property type="evidence" value="ECO:0007669"/>
    <property type="project" value="InterPro"/>
</dbReference>
<dbReference type="SUPFAM" id="SSF53062">
    <property type="entry name" value="PTS system fructose IIA component-like"/>
    <property type="match status" value="1"/>
</dbReference>
<feature type="domain" description="PTS EIIA type-4" evidence="8">
    <location>
        <begin position="1"/>
        <end position="122"/>
    </location>
</feature>
<dbReference type="GO" id="GO:0005737">
    <property type="term" value="C:cytoplasm"/>
    <property type="evidence" value="ECO:0007669"/>
    <property type="project" value="UniProtKB-SubCell"/>
</dbReference>
<evidence type="ECO:0000256" key="5">
    <source>
        <dbReference type="ARBA" id="ARBA00022679"/>
    </source>
</evidence>
<organism evidence="9 10">
    <name type="scientific">Tectimicrobiota bacterium</name>
    <dbReference type="NCBI Taxonomy" id="2528274"/>
    <lineage>
        <taxon>Bacteria</taxon>
        <taxon>Pseudomonadati</taxon>
        <taxon>Nitrospinota/Tectimicrobiota group</taxon>
        <taxon>Candidatus Tectimicrobiota</taxon>
    </lineage>
</organism>